<dbReference type="SUPFAM" id="SSF52047">
    <property type="entry name" value="RNI-like"/>
    <property type="match status" value="1"/>
</dbReference>
<sequence length="583" mass="65710">MTSQSKSDQTSPISLLPNELLAEIFTLRVGQCIQPHLGDDAWPLDSHQETWPFSSRRPSWRIHSHLSCDAQCREWTQAMLVCRRWHDVILDMATLWACPQLERKSEVESYLTRAGSAPLFVRRALCDSDDWLLDFLGLQGGLSRCREIVLLKKHRSRVDIQPLMQHLPESAPLLEVLALTFKATLPESFLRGLPRLRSLVLGRCGLETWHSLPLQNLTTLIICKISDPALHPSLSDIVALLQQTPRLEMLALRCLQSIPDDEAPKQPNVVVPLRGLSRLSLTGSHLQALNVFQRLSVPSHAILDLNMYSVTSYNDISSRLTPLFQAHYNAGIHSNYPLPSTGGLKCLAAATGFRSLSVACTMLSVNVAASLALSLRLPFCDSESPECDDDHPTEDTSEDPMLSMEILRRGYLSTGLVLGVLRAIPLETITFLNLYDLDLHADQWKDLWPTVPALRILRVEGGVHLTMRSLILSLTPTVPPDATLTSSELEHEGHLLLPNLEELHIHHARDFRPSENEISQYTQLRECLRLRDAAGARLRLLEVEEGTSNFHMNTEQNVEKMRRDRSVDKIVWVWPYKEEPVSV</sequence>
<proteinExistence type="predicted"/>
<protein>
    <submittedName>
        <fullName evidence="1">Uncharacterized protein</fullName>
    </submittedName>
</protein>
<reference evidence="2" key="1">
    <citation type="journal article" date="2012" name="Science">
        <title>The Paleozoic origin of enzymatic lignin decomposition reconstructed from 31 fungal genomes.</title>
        <authorList>
            <person name="Floudas D."/>
            <person name="Binder M."/>
            <person name="Riley R."/>
            <person name="Barry K."/>
            <person name="Blanchette R.A."/>
            <person name="Henrissat B."/>
            <person name="Martinez A.T."/>
            <person name="Otillar R."/>
            <person name="Spatafora J.W."/>
            <person name="Yadav J.S."/>
            <person name="Aerts A."/>
            <person name="Benoit I."/>
            <person name="Boyd A."/>
            <person name="Carlson A."/>
            <person name="Copeland A."/>
            <person name="Coutinho P.M."/>
            <person name="de Vries R.P."/>
            <person name="Ferreira P."/>
            <person name="Findley K."/>
            <person name="Foster B."/>
            <person name="Gaskell J."/>
            <person name="Glotzer D."/>
            <person name="Gorecki P."/>
            <person name="Heitman J."/>
            <person name="Hesse C."/>
            <person name="Hori C."/>
            <person name="Igarashi K."/>
            <person name="Jurgens J.A."/>
            <person name="Kallen N."/>
            <person name="Kersten P."/>
            <person name="Kohler A."/>
            <person name="Kuees U."/>
            <person name="Kumar T.K.A."/>
            <person name="Kuo A."/>
            <person name="LaButti K."/>
            <person name="Larrondo L.F."/>
            <person name="Lindquist E."/>
            <person name="Ling A."/>
            <person name="Lombard V."/>
            <person name="Lucas S."/>
            <person name="Lundell T."/>
            <person name="Martin R."/>
            <person name="McLaughlin D.J."/>
            <person name="Morgenstern I."/>
            <person name="Morin E."/>
            <person name="Murat C."/>
            <person name="Nagy L.G."/>
            <person name="Nolan M."/>
            <person name="Ohm R.A."/>
            <person name="Patyshakuliyeva A."/>
            <person name="Rokas A."/>
            <person name="Ruiz-Duenas F.J."/>
            <person name="Sabat G."/>
            <person name="Salamov A."/>
            <person name="Samejima M."/>
            <person name="Schmutz J."/>
            <person name="Slot J.C."/>
            <person name="St John F."/>
            <person name="Stenlid J."/>
            <person name="Sun H."/>
            <person name="Sun S."/>
            <person name="Syed K."/>
            <person name="Tsang A."/>
            <person name="Wiebenga A."/>
            <person name="Young D."/>
            <person name="Pisabarro A."/>
            <person name="Eastwood D.C."/>
            <person name="Martin F."/>
            <person name="Cullen D."/>
            <person name="Grigoriev I.V."/>
            <person name="Hibbett D.S."/>
        </authorList>
    </citation>
    <scope>NUCLEOTIDE SEQUENCE [LARGE SCALE GENOMIC DNA]</scope>
    <source>
        <strain evidence="2">RWD-64-598 SS2</strain>
    </source>
</reference>
<dbReference type="RefSeq" id="XP_007771635.1">
    <property type="nucleotide sequence ID" value="XM_007773445.1"/>
</dbReference>
<dbReference type="Gene3D" id="3.80.10.10">
    <property type="entry name" value="Ribonuclease Inhibitor"/>
    <property type="match status" value="1"/>
</dbReference>
<evidence type="ECO:0000313" key="2">
    <source>
        <dbReference type="Proteomes" id="UP000053558"/>
    </source>
</evidence>
<name>A0A5M3MJ47_CONPW</name>
<gene>
    <name evidence="1" type="ORF">CONPUDRAFT_167607</name>
</gene>
<dbReference type="OrthoDB" id="3235815at2759"/>
<dbReference type="InterPro" id="IPR032675">
    <property type="entry name" value="LRR_dom_sf"/>
</dbReference>
<comment type="caution">
    <text evidence="1">The sequence shown here is derived from an EMBL/GenBank/DDBJ whole genome shotgun (WGS) entry which is preliminary data.</text>
</comment>
<dbReference type="EMBL" id="JH711582">
    <property type="protein sequence ID" value="EIW78641.1"/>
    <property type="molecule type" value="Genomic_DNA"/>
</dbReference>
<dbReference type="GeneID" id="19205815"/>
<keyword evidence="2" id="KW-1185">Reference proteome</keyword>
<dbReference type="KEGG" id="cput:CONPUDRAFT_167607"/>
<accession>A0A5M3MJ47</accession>
<dbReference type="AlphaFoldDB" id="A0A5M3MJ47"/>
<dbReference type="Proteomes" id="UP000053558">
    <property type="component" value="Unassembled WGS sequence"/>
</dbReference>
<organism evidence="1 2">
    <name type="scientific">Coniophora puteana (strain RWD-64-598)</name>
    <name type="common">Brown rot fungus</name>
    <dbReference type="NCBI Taxonomy" id="741705"/>
    <lineage>
        <taxon>Eukaryota</taxon>
        <taxon>Fungi</taxon>
        <taxon>Dikarya</taxon>
        <taxon>Basidiomycota</taxon>
        <taxon>Agaricomycotina</taxon>
        <taxon>Agaricomycetes</taxon>
        <taxon>Agaricomycetidae</taxon>
        <taxon>Boletales</taxon>
        <taxon>Coniophorineae</taxon>
        <taxon>Coniophoraceae</taxon>
        <taxon>Coniophora</taxon>
    </lineage>
</organism>
<evidence type="ECO:0000313" key="1">
    <source>
        <dbReference type="EMBL" id="EIW78641.1"/>
    </source>
</evidence>